<keyword evidence="2" id="KW-1185">Reference proteome</keyword>
<organism evidence="1 2">
    <name type="scientific">Cryptotermes secundus</name>
    <dbReference type="NCBI Taxonomy" id="105785"/>
    <lineage>
        <taxon>Eukaryota</taxon>
        <taxon>Metazoa</taxon>
        <taxon>Ecdysozoa</taxon>
        <taxon>Arthropoda</taxon>
        <taxon>Hexapoda</taxon>
        <taxon>Insecta</taxon>
        <taxon>Pterygota</taxon>
        <taxon>Neoptera</taxon>
        <taxon>Polyneoptera</taxon>
        <taxon>Dictyoptera</taxon>
        <taxon>Blattodea</taxon>
        <taxon>Blattoidea</taxon>
        <taxon>Termitoidae</taxon>
        <taxon>Kalotermitidae</taxon>
        <taxon>Cryptotermitinae</taxon>
        <taxon>Cryptotermes</taxon>
    </lineage>
</organism>
<evidence type="ECO:0000313" key="1">
    <source>
        <dbReference type="EMBL" id="PNF30728.1"/>
    </source>
</evidence>
<sequence>MISLDWKQKTEKNPVASRLDVFKVQENYLIANMQTNGGQVDTVDRQLSTRIKKLPVNRSRDFLWGKEV</sequence>
<evidence type="ECO:0000313" key="2">
    <source>
        <dbReference type="Proteomes" id="UP000235965"/>
    </source>
</evidence>
<name>A0A2J7QQ65_9NEOP</name>
<comment type="caution">
    <text evidence="1">The sequence shown here is derived from an EMBL/GenBank/DDBJ whole genome shotgun (WGS) entry which is preliminary data.</text>
</comment>
<accession>A0A2J7QQ65</accession>
<proteinExistence type="predicted"/>
<dbReference type="AlphaFoldDB" id="A0A2J7QQ65"/>
<dbReference type="EMBL" id="NEVH01012087">
    <property type="protein sequence ID" value="PNF30728.1"/>
    <property type="molecule type" value="Genomic_DNA"/>
</dbReference>
<reference evidence="1 2" key="1">
    <citation type="submission" date="2017-12" db="EMBL/GenBank/DDBJ databases">
        <title>Hemimetabolous genomes reveal molecular basis of termite eusociality.</title>
        <authorList>
            <person name="Harrison M.C."/>
            <person name="Jongepier E."/>
            <person name="Robertson H.M."/>
            <person name="Arning N."/>
            <person name="Bitard-Feildel T."/>
            <person name="Chao H."/>
            <person name="Childers C.P."/>
            <person name="Dinh H."/>
            <person name="Doddapaneni H."/>
            <person name="Dugan S."/>
            <person name="Gowin J."/>
            <person name="Greiner C."/>
            <person name="Han Y."/>
            <person name="Hu H."/>
            <person name="Hughes D.S.T."/>
            <person name="Huylmans A.-K."/>
            <person name="Kemena C."/>
            <person name="Kremer L.P.M."/>
            <person name="Lee S.L."/>
            <person name="Lopez-Ezquerra A."/>
            <person name="Mallet L."/>
            <person name="Monroy-Kuhn J.M."/>
            <person name="Moser A."/>
            <person name="Murali S.C."/>
            <person name="Muzny D.M."/>
            <person name="Otani S."/>
            <person name="Piulachs M.-D."/>
            <person name="Poelchau M."/>
            <person name="Qu J."/>
            <person name="Schaub F."/>
            <person name="Wada-Katsumata A."/>
            <person name="Worley K.C."/>
            <person name="Xie Q."/>
            <person name="Ylla G."/>
            <person name="Poulsen M."/>
            <person name="Gibbs R.A."/>
            <person name="Schal C."/>
            <person name="Richards S."/>
            <person name="Belles X."/>
            <person name="Korb J."/>
            <person name="Bornberg-Bauer E."/>
        </authorList>
    </citation>
    <scope>NUCLEOTIDE SEQUENCE [LARGE SCALE GENOMIC DNA]</scope>
    <source>
        <tissue evidence="1">Whole body</tissue>
    </source>
</reference>
<protein>
    <submittedName>
        <fullName evidence="1">Uncharacterized protein</fullName>
    </submittedName>
</protein>
<dbReference type="InParanoid" id="A0A2J7QQ65"/>
<dbReference type="Proteomes" id="UP000235965">
    <property type="component" value="Unassembled WGS sequence"/>
</dbReference>
<gene>
    <name evidence="1" type="ORF">B7P43_G06143</name>
</gene>